<proteinExistence type="predicted"/>
<feature type="signal peptide" evidence="1">
    <location>
        <begin position="1"/>
        <end position="20"/>
    </location>
</feature>
<gene>
    <name evidence="2" type="ORF">EJ05DRAFT_528048</name>
</gene>
<evidence type="ECO:0000256" key="1">
    <source>
        <dbReference type="SAM" id="SignalP"/>
    </source>
</evidence>
<dbReference type="AlphaFoldDB" id="A0A6A6W977"/>
<keyword evidence="3" id="KW-1185">Reference proteome</keyword>
<keyword evidence="1" id="KW-0732">Signal</keyword>
<protein>
    <submittedName>
        <fullName evidence="2">Uncharacterized protein</fullName>
    </submittedName>
</protein>
<accession>A0A6A6W977</accession>
<evidence type="ECO:0000313" key="3">
    <source>
        <dbReference type="Proteomes" id="UP000799437"/>
    </source>
</evidence>
<evidence type="ECO:0000313" key="2">
    <source>
        <dbReference type="EMBL" id="KAF2758749.1"/>
    </source>
</evidence>
<dbReference type="OrthoDB" id="4142625at2759"/>
<organism evidence="2 3">
    <name type="scientific">Pseudovirgaria hyperparasitica</name>
    <dbReference type="NCBI Taxonomy" id="470096"/>
    <lineage>
        <taxon>Eukaryota</taxon>
        <taxon>Fungi</taxon>
        <taxon>Dikarya</taxon>
        <taxon>Ascomycota</taxon>
        <taxon>Pezizomycotina</taxon>
        <taxon>Dothideomycetes</taxon>
        <taxon>Dothideomycetes incertae sedis</taxon>
        <taxon>Acrospermales</taxon>
        <taxon>Acrospermaceae</taxon>
        <taxon>Pseudovirgaria</taxon>
    </lineage>
</organism>
<name>A0A6A6W977_9PEZI</name>
<dbReference type="EMBL" id="ML996571">
    <property type="protein sequence ID" value="KAF2758749.1"/>
    <property type="molecule type" value="Genomic_DNA"/>
</dbReference>
<dbReference type="GeneID" id="54489953"/>
<reference evidence="2" key="1">
    <citation type="journal article" date="2020" name="Stud. Mycol.">
        <title>101 Dothideomycetes genomes: a test case for predicting lifestyles and emergence of pathogens.</title>
        <authorList>
            <person name="Haridas S."/>
            <person name="Albert R."/>
            <person name="Binder M."/>
            <person name="Bloem J."/>
            <person name="Labutti K."/>
            <person name="Salamov A."/>
            <person name="Andreopoulos B."/>
            <person name="Baker S."/>
            <person name="Barry K."/>
            <person name="Bills G."/>
            <person name="Bluhm B."/>
            <person name="Cannon C."/>
            <person name="Castanera R."/>
            <person name="Culley D."/>
            <person name="Daum C."/>
            <person name="Ezra D."/>
            <person name="Gonzalez J."/>
            <person name="Henrissat B."/>
            <person name="Kuo A."/>
            <person name="Liang C."/>
            <person name="Lipzen A."/>
            <person name="Lutzoni F."/>
            <person name="Magnuson J."/>
            <person name="Mondo S."/>
            <person name="Nolan M."/>
            <person name="Ohm R."/>
            <person name="Pangilinan J."/>
            <person name="Park H.-J."/>
            <person name="Ramirez L."/>
            <person name="Alfaro M."/>
            <person name="Sun H."/>
            <person name="Tritt A."/>
            <person name="Yoshinaga Y."/>
            <person name="Zwiers L.-H."/>
            <person name="Turgeon B."/>
            <person name="Goodwin S."/>
            <person name="Spatafora J."/>
            <person name="Crous P."/>
            <person name="Grigoriev I."/>
        </authorList>
    </citation>
    <scope>NUCLEOTIDE SEQUENCE</scope>
    <source>
        <strain evidence="2">CBS 121739</strain>
    </source>
</reference>
<sequence>MAYFLLFLSLLLTQAPFSAAHGPKSTSPLRKTTITYGAGSMIEDLQTRKDVSTYQLARHSMSSFPPETDASKPCTDCYIVAMQADLTYLDGTPANWDSGVWLHHFMQFNNKEVDAVCGNMAGDLFFTSGNERPEWRLDEHGPWGYYVSKDAEWTNVVEIMNESGEDKEVQISVHYEWIPKNSPEGIKYHKAQLLWTNIGAPCGDGDVTLVPGISTYDSDSWTSTVAGRLLVAKSHVHDGGLNSTLSLNDQHICISEQSYGANANFVSSDGLAHVSGGSQCKDLGIIKVGDKLQYSVTYDSAKALKHDGKYDDIMGVSFMYVGEE</sequence>
<dbReference type="RefSeq" id="XP_033601200.1">
    <property type="nucleotide sequence ID" value="XM_033748899.1"/>
</dbReference>
<feature type="chain" id="PRO_5025484493" evidence="1">
    <location>
        <begin position="21"/>
        <end position="324"/>
    </location>
</feature>
<dbReference type="Proteomes" id="UP000799437">
    <property type="component" value="Unassembled WGS sequence"/>
</dbReference>